<keyword evidence="2" id="KW-0812">Transmembrane</keyword>
<keyword evidence="2" id="KW-0472">Membrane</keyword>
<dbReference type="GO" id="GO:0055085">
    <property type="term" value="P:transmembrane transport"/>
    <property type="evidence" value="ECO:0007669"/>
    <property type="project" value="InterPro"/>
</dbReference>
<feature type="region of interest" description="Disordered" evidence="1">
    <location>
        <begin position="300"/>
        <end position="324"/>
    </location>
</feature>
<dbReference type="AlphaFoldDB" id="A0A839GH57"/>
<comment type="caution">
    <text evidence="4">The sequence shown here is derived from an EMBL/GenBank/DDBJ whole genome shotgun (WGS) entry which is preliminary data.</text>
</comment>
<feature type="domain" description="TonB C-terminal" evidence="3">
    <location>
        <begin position="323"/>
        <end position="416"/>
    </location>
</feature>
<evidence type="ECO:0000313" key="5">
    <source>
        <dbReference type="Proteomes" id="UP000563094"/>
    </source>
</evidence>
<evidence type="ECO:0000259" key="3">
    <source>
        <dbReference type="PROSITE" id="PS52015"/>
    </source>
</evidence>
<dbReference type="Pfam" id="PF05569">
    <property type="entry name" value="Peptidase_M56"/>
    <property type="match status" value="1"/>
</dbReference>
<sequence>MTNSLLAYSLESGACLLAFFLFFHLVLRQETCFGFNRAYLLAATVLSLLLPLLQIPVQVAAIAPLSALVAAPTAVLIKVPVADAAASQHDWFHWSGLLGLLYVGGFSYTAYRFLRQLLLFRALKVQHQATAETRDGITYIPTQGAWPTFSFFRCIFWDNTLSLSAADQERILQHERVHVRQGHSYDLLFMEVLCILFWFNPLLPVYRKALVAVHEFMADAQVVTTGDRKTYGLLLANQVLQASSITIGHFFNKSLTLKRIHMIHQTNRRTPKMKQLLALPLVALLVLSLSSYQLHLQASAEPQAATREHTPKDQNSREPQFPGGKNELYKFLANNIRIPSVAQKNNEYGSVFIQLTIDKNGNPGNMKVLQASHPSLEKKIVRVVNKMSAWETNGTTSPTTFVFPFSILIDGFKNDKTKMTQDHQQSLAKVSSQLKGKPVHLMESVVVVGYGPMH</sequence>
<organism evidence="4 5">
    <name type="scientific">Rufibacter quisquiliarum</name>
    <dbReference type="NCBI Taxonomy" id="1549639"/>
    <lineage>
        <taxon>Bacteria</taxon>
        <taxon>Pseudomonadati</taxon>
        <taxon>Bacteroidota</taxon>
        <taxon>Cytophagia</taxon>
        <taxon>Cytophagales</taxon>
        <taxon>Hymenobacteraceae</taxon>
        <taxon>Rufibacter</taxon>
    </lineage>
</organism>
<dbReference type="SUPFAM" id="SSF74653">
    <property type="entry name" value="TolA/TonB C-terminal domain"/>
    <property type="match status" value="1"/>
</dbReference>
<dbReference type="InterPro" id="IPR008756">
    <property type="entry name" value="Peptidase_M56"/>
</dbReference>
<keyword evidence="2" id="KW-1133">Transmembrane helix</keyword>
<dbReference type="InterPro" id="IPR037682">
    <property type="entry name" value="TonB_C"/>
</dbReference>
<evidence type="ECO:0000256" key="2">
    <source>
        <dbReference type="SAM" id="Phobius"/>
    </source>
</evidence>
<name>A0A839GH57_9BACT</name>
<feature type="transmembrane region" description="Helical" evidence="2">
    <location>
        <begin position="39"/>
        <end position="71"/>
    </location>
</feature>
<dbReference type="CDD" id="cd07341">
    <property type="entry name" value="M56_BlaR1_MecR1_like"/>
    <property type="match status" value="1"/>
</dbReference>
<dbReference type="InterPro" id="IPR052173">
    <property type="entry name" value="Beta-lactam_resp_regulator"/>
</dbReference>
<protein>
    <recommendedName>
        <fullName evidence="3">TonB C-terminal domain-containing protein</fullName>
    </recommendedName>
</protein>
<dbReference type="Proteomes" id="UP000563094">
    <property type="component" value="Unassembled WGS sequence"/>
</dbReference>
<dbReference type="PANTHER" id="PTHR34978">
    <property type="entry name" value="POSSIBLE SENSOR-TRANSDUCER PROTEIN BLAR"/>
    <property type="match status" value="1"/>
</dbReference>
<proteinExistence type="predicted"/>
<evidence type="ECO:0000313" key="4">
    <source>
        <dbReference type="EMBL" id="MBA9078994.1"/>
    </source>
</evidence>
<dbReference type="Gene3D" id="3.30.1150.10">
    <property type="match status" value="1"/>
</dbReference>
<dbReference type="PROSITE" id="PS52015">
    <property type="entry name" value="TONB_CTD"/>
    <property type="match status" value="1"/>
</dbReference>
<feature type="compositionally biased region" description="Basic and acidic residues" evidence="1">
    <location>
        <begin position="306"/>
        <end position="316"/>
    </location>
</feature>
<reference evidence="4 5" key="1">
    <citation type="submission" date="2020-08" db="EMBL/GenBank/DDBJ databases">
        <title>Genomic Encyclopedia of Type Strains, Phase IV (KMG-IV): sequencing the most valuable type-strain genomes for metagenomic binning, comparative biology and taxonomic classification.</title>
        <authorList>
            <person name="Goeker M."/>
        </authorList>
    </citation>
    <scope>NUCLEOTIDE SEQUENCE [LARGE SCALE GENOMIC DNA]</scope>
    <source>
        <strain evidence="4 5">DSM 29854</strain>
    </source>
</reference>
<feature type="transmembrane region" description="Helical" evidence="2">
    <location>
        <begin position="6"/>
        <end position="27"/>
    </location>
</feature>
<keyword evidence="5" id="KW-1185">Reference proteome</keyword>
<dbReference type="Pfam" id="PF03544">
    <property type="entry name" value="TonB_C"/>
    <property type="match status" value="1"/>
</dbReference>
<dbReference type="PANTHER" id="PTHR34978:SF3">
    <property type="entry name" value="SLR0241 PROTEIN"/>
    <property type="match status" value="1"/>
</dbReference>
<accession>A0A839GH57</accession>
<dbReference type="EMBL" id="JACJIQ010000017">
    <property type="protein sequence ID" value="MBA9078994.1"/>
    <property type="molecule type" value="Genomic_DNA"/>
</dbReference>
<feature type="transmembrane region" description="Helical" evidence="2">
    <location>
        <begin position="91"/>
        <end position="111"/>
    </location>
</feature>
<dbReference type="RefSeq" id="WP_182514044.1">
    <property type="nucleotide sequence ID" value="NZ_JACJIQ010000017.1"/>
</dbReference>
<gene>
    <name evidence="4" type="ORF">FHS90_003728</name>
</gene>
<evidence type="ECO:0000256" key="1">
    <source>
        <dbReference type="SAM" id="MobiDB-lite"/>
    </source>
</evidence>